<dbReference type="GO" id="GO:0140359">
    <property type="term" value="F:ABC-type transporter activity"/>
    <property type="evidence" value="ECO:0007669"/>
    <property type="project" value="InterPro"/>
</dbReference>
<reference evidence="8" key="1">
    <citation type="submission" date="2020-06" db="EMBL/GenBank/DDBJ databases">
        <title>Characterization of fructooligosaccharide metabolism and fructooligosaccharide-degrading enzymes in human commensal butyrate producers.</title>
        <authorList>
            <person name="Tanno H."/>
            <person name="Fujii T."/>
            <person name="Hirano K."/>
            <person name="Maeno S."/>
            <person name="Tonozuka T."/>
            <person name="Sakamoto M."/>
            <person name="Ohkuma M."/>
            <person name="Tochio T."/>
            <person name="Endo A."/>
        </authorList>
    </citation>
    <scope>NUCLEOTIDE SEQUENCE</scope>
    <source>
        <strain evidence="8">JCM 17466</strain>
    </source>
</reference>
<dbReference type="InterPro" id="IPR013525">
    <property type="entry name" value="ABC2_TM"/>
</dbReference>
<dbReference type="Pfam" id="PF12698">
    <property type="entry name" value="ABC2_membrane_3"/>
    <property type="match status" value="1"/>
</dbReference>
<dbReference type="InterPro" id="IPR017501">
    <property type="entry name" value="Phage_infect_YhgE_C"/>
</dbReference>
<dbReference type="Proteomes" id="UP000613208">
    <property type="component" value="Unassembled WGS sequence"/>
</dbReference>
<dbReference type="EMBL" id="BLYI01000014">
    <property type="protein sequence ID" value="GFO84326.1"/>
    <property type="molecule type" value="Genomic_DNA"/>
</dbReference>
<dbReference type="GO" id="GO:0016020">
    <property type="term" value="C:membrane"/>
    <property type="evidence" value="ECO:0007669"/>
    <property type="project" value="UniProtKB-SubCell"/>
</dbReference>
<dbReference type="Gene3D" id="3.40.1710.10">
    <property type="entry name" value="abc type-2 transporter like domain"/>
    <property type="match status" value="1"/>
</dbReference>
<dbReference type="RefSeq" id="WP_201310074.1">
    <property type="nucleotide sequence ID" value="NZ_BLYI01000014.1"/>
</dbReference>
<gene>
    <name evidence="8" type="ORF">ANBU17_06730</name>
</gene>
<comment type="caution">
    <text evidence="8">The sequence shown here is derived from an EMBL/GenBank/DDBJ whole genome shotgun (WGS) entry which is preliminary data.</text>
</comment>
<dbReference type="InterPro" id="IPR017500">
    <property type="entry name" value="Phage_infect_YhgE_N"/>
</dbReference>
<evidence type="ECO:0000256" key="1">
    <source>
        <dbReference type="ARBA" id="ARBA00004141"/>
    </source>
</evidence>
<evidence type="ECO:0000256" key="6">
    <source>
        <dbReference type="SAM" id="Phobius"/>
    </source>
</evidence>
<dbReference type="NCBIfam" id="TIGR03061">
    <property type="entry name" value="pip_yhgE_Nterm"/>
    <property type="match status" value="1"/>
</dbReference>
<organism evidence="8 9">
    <name type="scientific">Anaerostipes butyraticus</name>
    <dbReference type="NCBI Taxonomy" id="645466"/>
    <lineage>
        <taxon>Bacteria</taxon>
        <taxon>Bacillati</taxon>
        <taxon>Bacillota</taxon>
        <taxon>Clostridia</taxon>
        <taxon>Lachnospirales</taxon>
        <taxon>Lachnospiraceae</taxon>
        <taxon>Anaerostipes</taxon>
    </lineage>
</organism>
<feature type="domain" description="ABC-2 type transporter transmembrane" evidence="7">
    <location>
        <begin position="19"/>
        <end position="872"/>
    </location>
</feature>
<feature type="transmembrane region" description="Helical" evidence="6">
    <location>
        <begin position="703"/>
        <end position="723"/>
    </location>
</feature>
<feature type="transmembrane region" description="Helical" evidence="6">
    <location>
        <begin position="800"/>
        <end position="819"/>
    </location>
</feature>
<keyword evidence="2 6" id="KW-0812">Transmembrane</keyword>
<dbReference type="PANTHER" id="PTHR43077">
    <property type="entry name" value="TRANSPORT PERMEASE YVFS-RELATED"/>
    <property type="match status" value="1"/>
</dbReference>
<feature type="transmembrane region" description="Helical" evidence="6">
    <location>
        <begin position="735"/>
        <end position="761"/>
    </location>
</feature>
<keyword evidence="9" id="KW-1185">Reference proteome</keyword>
<sequence>MLKREWQKIMKNKWMIVILLAIITIPAVYTSIFLGSMWDPYGDVDELPVAVVNHDQKTNYQGKELAVGDALADNLKKSGSLDFHFVSDKKAEDGLKDGTYYMIISIPKDFSKNAATLMDENPKQMKLIYKTNPGTNYIASKMDESAMAKIEKSVSEQVTETYAQTIFAQIKKAGSGMAQAADGAKQIKDGTQALSDGNTEIEKNLEKLSSSSLVFQNGAETLKVGLKQYTNGTEAAASGAAQLESGAVSLKDGAASLQKGAGQLQDGSKSLASGISQYTAGVSQAAAGTGTIAAGSGQLNQGVQALSSGTKELKTAASQVLNGAQEMSSQIDKTMPSQSQIDQLTKGMEQLNQGIQALNQAVSQADSAGKSTSESGQNEKTAQQAASAKTDTAQLQEKIRQLKQSSVFESLSEEEQNQLMEEIGEVETAAGDVKNDVDAVYASAKDTEDDNLKNTSSDEMIAQLKQQTAALAKSSAQLLPQSETAVSQMYSGLEKIQNGLDRNGTTASDMGLIQGLETMEKGIESLQNGIDGTNGLKNGVKTYISGVSQVNTGLGTLQSRSGALNSGATQLNQGISRVSGNLPIFISGMNQMYQGTNSLGSGLQTLISNNQTLNSGAAQLSSGAGQISSGAGQLASGSQTLGTGITKLADGSKTLSDSLKDGADQINHTKTSEKTNEMMAAPVKTENVEYSHVQNNGHAMAPYMMSVGLFVACIAFTVMYPLMEKNEEVKNGFQWWLSKAGVMAVISVLQAVVMVGVLMGVNGMRPDYVGKTFGMAILASMAFMAMICFFEMFINRIGSYLVLVFMVLQLGAAAGTYPLDMAPKFYKILHNFMPFTYTVHAFRHTLSMDGAIGQDVAVFAGILIVFTALTILLYRFRMKKRIGGTLETA</sequence>
<dbReference type="PANTHER" id="PTHR43077:SF5">
    <property type="entry name" value="PHAGE INFECTION PROTEIN"/>
    <property type="match status" value="1"/>
</dbReference>
<dbReference type="InterPro" id="IPR051328">
    <property type="entry name" value="T7SS_ABC-Transporter"/>
</dbReference>
<evidence type="ECO:0000256" key="5">
    <source>
        <dbReference type="SAM" id="MobiDB-lite"/>
    </source>
</evidence>
<evidence type="ECO:0000259" key="7">
    <source>
        <dbReference type="Pfam" id="PF12698"/>
    </source>
</evidence>
<dbReference type="Gene3D" id="1.10.287.950">
    <property type="entry name" value="Methyl-accepting chemotaxis protein"/>
    <property type="match status" value="2"/>
</dbReference>
<name>A0A916Q871_9FIRM</name>
<evidence type="ECO:0000313" key="9">
    <source>
        <dbReference type="Proteomes" id="UP000613208"/>
    </source>
</evidence>
<feature type="region of interest" description="Disordered" evidence="5">
    <location>
        <begin position="362"/>
        <end position="392"/>
    </location>
</feature>
<keyword evidence="4 6" id="KW-0472">Membrane</keyword>
<feature type="transmembrane region" description="Helical" evidence="6">
    <location>
        <begin position="856"/>
        <end position="874"/>
    </location>
</feature>
<evidence type="ECO:0000256" key="3">
    <source>
        <dbReference type="ARBA" id="ARBA00022989"/>
    </source>
</evidence>
<accession>A0A916Q871</accession>
<dbReference type="NCBIfam" id="TIGR03062">
    <property type="entry name" value="pip_yhgE_Cterm"/>
    <property type="match status" value="1"/>
</dbReference>
<evidence type="ECO:0000256" key="4">
    <source>
        <dbReference type="ARBA" id="ARBA00023136"/>
    </source>
</evidence>
<comment type="subcellular location">
    <subcellularLocation>
        <location evidence="1">Membrane</location>
        <topology evidence="1">Multi-pass membrane protein</topology>
    </subcellularLocation>
</comment>
<dbReference type="AlphaFoldDB" id="A0A916Q871"/>
<dbReference type="NCBIfam" id="TIGR03057">
    <property type="entry name" value="xxxLxxG_by_4"/>
    <property type="match status" value="6"/>
</dbReference>
<feature type="transmembrane region" description="Helical" evidence="6">
    <location>
        <begin position="773"/>
        <end position="793"/>
    </location>
</feature>
<evidence type="ECO:0000256" key="2">
    <source>
        <dbReference type="ARBA" id="ARBA00022692"/>
    </source>
</evidence>
<keyword evidence="3 6" id="KW-1133">Transmembrane helix</keyword>
<dbReference type="InterPro" id="IPR023908">
    <property type="entry name" value="xxxLxxG_rpt"/>
</dbReference>
<protein>
    <submittedName>
        <fullName evidence="8">Membrane protein</fullName>
    </submittedName>
</protein>
<evidence type="ECO:0000313" key="8">
    <source>
        <dbReference type="EMBL" id="GFO84326.1"/>
    </source>
</evidence>
<proteinExistence type="predicted"/>